<keyword evidence="2" id="KW-1185">Reference proteome</keyword>
<dbReference type="EMBL" id="JABSTQ010007795">
    <property type="protein sequence ID" value="KAG0435222.1"/>
    <property type="molecule type" value="Genomic_DNA"/>
</dbReference>
<gene>
    <name evidence="1" type="ORF">HPB47_018610</name>
</gene>
<organism evidence="1 2">
    <name type="scientific">Ixodes persulcatus</name>
    <name type="common">Taiga tick</name>
    <dbReference type="NCBI Taxonomy" id="34615"/>
    <lineage>
        <taxon>Eukaryota</taxon>
        <taxon>Metazoa</taxon>
        <taxon>Ecdysozoa</taxon>
        <taxon>Arthropoda</taxon>
        <taxon>Chelicerata</taxon>
        <taxon>Arachnida</taxon>
        <taxon>Acari</taxon>
        <taxon>Parasitiformes</taxon>
        <taxon>Ixodida</taxon>
        <taxon>Ixodoidea</taxon>
        <taxon>Ixodidae</taxon>
        <taxon>Ixodinae</taxon>
        <taxon>Ixodes</taxon>
    </lineage>
</organism>
<proteinExistence type="predicted"/>
<evidence type="ECO:0000313" key="2">
    <source>
        <dbReference type="Proteomes" id="UP000805193"/>
    </source>
</evidence>
<name>A0AC60QKB1_IXOPE</name>
<evidence type="ECO:0000313" key="1">
    <source>
        <dbReference type="EMBL" id="KAG0435222.1"/>
    </source>
</evidence>
<accession>A0AC60QKB1</accession>
<reference evidence="1 2" key="1">
    <citation type="journal article" date="2020" name="Cell">
        <title>Large-Scale Comparative Analyses of Tick Genomes Elucidate Their Genetic Diversity and Vector Capacities.</title>
        <authorList>
            <consortium name="Tick Genome and Microbiome Consortium (TIGMIC)"/>
            <person name="Jia N."/>
            <person name="Wang J."/>
            <person name="Shi W."/>
            <person name="Du L."/>
            <person name="Sun Y."/>
            <person name="Zhan W."/>
            <person name="Jiang J.F."/>
            <person name="Wang Q."/>
            <person name="Zhang B."/>
            <person name="Ji P."/>
            <person name="Bell-Sakyi L."/>
            <person name="Cui X.M."/>
            <person name="Yuan T.T."/>
            <person name="Jiang B.G."/>
            <person name="Yang W.F."/>
            <person name="Lam T.T."/>
            <person name="Chang Q.C."/>
            <person name="Ding S.J."/>
            <person name="Wang X.J."/>
            <person name="Zhu J.G."/>
            <person name="Ruan X.D."/>
            <person name="Zhao L."/>
            <person name="Wei J.T."/>
            <person name="Ye R.Z."/>
            <person name="Que T.C."/>
            <person name="Du C.H."/>
            <person name="Zhou Y.H."/>
            <person name="Cheng J.X."/>
            <person name="Dai P.F."/>
            <person name="Guo W.B."/>
            <person name="Han X.H."/>
            <person name="Huang E.J."/>
            <person name="Li L.F."/>
            <person name="Wei W."/>
            <person name="Gao Y.C."/>
            <person name="Liu J.Z."/>
            <person name="Shao H.Z."/>
            <person name="Wang X."/>
            <person name="Wang C.C."/>
            <person name="Yang T.C."/>
            <person name="Huo Q.B."/>
            <person name="Li W."/>
            <person name="Chen H.Y."/>
            <person name="Chen S.E."/>
            <person name="Zhou L.G."/>
            <person name="Ni X.B."/>
            <person name="Tian J.H."/>
            <person name="Sheng Y."/>
            <person name="Liu T."/>
            <person name="Pan Y.S."/>
            <person name="Xia L.Y."/>
            <person name="Li J."/>
            <person name="Zhao F."/>
            <person name="Cao W.C."/>
        </authorList>
    </citation>
    <scope>NUCLEOTIDE SEQUENCE [LARGE SCALE GENOMIC DNA]</scope>
    <source>
        <strain evidence="1">Iper-2018</strain>
    </source>
</reference>
<sequence>MEGPGSSVVPGEGGQPSAGKRVLVVGDSSGARVVEGVLSKVIQDKMVRVEVQPGKYLLDANAKAEEVLWDKMEGENLELIHAGLNDVLNGRRQNLGKQIEAGLGKLRAVNEGVHAEICTIPRVRGQSLDIERFLVKFLRSRKFRVQDTFQVIRNYFHVRTEHKDMFEDLLPSHILFDEVIRKNELFIILTECDAQGRRIVILKLGAWNPGICTLQEFFRAAFVALEYHLLDERLQIAGIVVVVDAGGYSLAHVRHYTPFEIRKLIKLAQVASAAQKVLLPPAGGARSARRRRGLGALEHPPRTTKRLFRRAMKTLSSRRLRSKDAASLYTDCYPLRIRGIYIVNHPPIFELFYSVAKLFLSRKLVKRVRFIGRRYKELHELLSLEGLPQEYGGSINSFDCNALEKALRSKQDFYVQLSQYGYKK</sequence>
<dbReference type="Proteomes" id="UP000805193">
    <property type="component" value="Unassembled WGS sequence"/>
</dbReference>
<comment type="caution">
    <text evidence="1">The sequence shown here is derived from an EMBL/GenBank/DDBJ whole genome shotgun (WGS) entry which is preliminary data.</text>
</comment>
<protein>
    <submittedName>
        <fullName evidence="1">Uncharacterized protein</fullName>
    </submittedName>
</protein>